<protein>
    <recommendedName>
        <fullName evidence="2">asparagine--tRNA ligase</fullName>
        <ecNumber evidence="2">6.1.1.22</ecNumber>
    </recommendedName>
</protein>
<sequence length="563" mass="62930">MAAAAAAALAPATPLRFKPYSTLRFFSFYSKNLTTARVFSPLPSRSLPLHSTVPRKRCFCSVISAALQSGERTTTEFTENKVGEFGNRIGEFRKKLKIADIKGGPDEGLDRVGQTLVAMGWVRTLRVQSSVTFLEVNDGSCLSNMQCVLSSDAEGYDQVESGLISTGASIWVQGTLVASQGAKQKVELKVDKVVLVGKSDPSYPIQKKRVSREFLRTKAHLRPRTNTFGAVARVRNALSYATHKFFQENGFVWISSPIITASDCEGAGEQFCVTTLIPSSREAADSPVNAIPNTKDGLIDWSQDFFGKPAFLTVSGQLNAETYATALSDVYTFGPTFRAENSNTSRHLAEFWMIEPELAFADLNDDMACATAYLQYVVRHVLDNCKEDMEFFNTWIEKGIISRLNDVAEKDFVQLTYTDAIELLLKAKKKFEFPVKWGCDLQSEHERYITEEAFNGCPDIKAFYMRQNDDGKTVAAMDLLVPRVGELIGGSQREERLEYLENRLDEMKLNKESFWWYLDLRRYGSVPHAGFGLGFERLVQFATGVENIRDAIPFPRTPGSAEF</sequence>
<dbReference type="SUPFAM" id="SSF50249">
    <property type="entry name" value="Nucleic acid-binding proteins"/>
    <property type="match status" value="1"/>
</dbReference>
<dbReference type="InterPro" id="IPR004364">
    <property type="entry name" value="Aa-tRNA-synt_II"/>
</dbReference>
<dbReference type="GO" id="GO:0006421">
    <property type="term" value="P:asparaginyl-tRNA aminoacylation"/>
    <property type="evidence" value="ECO:0007669"/>
    <property type="project" value="InterPro"/>
</dbReference>
<comment type="catalytic activity">
    <reaction evidence="8">
        <text>tRNA(Asn) + L-asparagine + ATP = L-asparaginyl-tRNA(Asn) + AMP + diphosphate + H(+)</text>
        <dbReference type="Rhea" id="RHEA:11180"/>
        <dbReference type="Rhea" id="RHEA-COMP:9659"/>
        <dbReference type="Rhea" id="RHEA-COMP:9674"/>
        <dbReference type="ChEBI" id="CHEBI:15378"/>
        <dbReference type="ChEBI" id="CHEBI:30616"/>
        <dbReference type="ChEBI" id="CHEBI:33019"/>
        <dbReference type="ChEBI" id="CHEBI:58048"/>
        <dbReference type="ChEBI" id="CHEBI:78442"/>
        <dbReference type="ChEBI" id="CHEBI:78515"/>
        <dbReference type="ChEBI" id="CHEBI:456215"/>
        <dbReference type="EC" id="6.1.1.22"/>
    </reaction>
</comment>
<proteinExistence type="inferred from homology"/>
<comment type="similarity">
    <text evidence="1">Belongs to the class-II aminoacyl-tRNA synthetase family.</text>
</comment>
<dbReference type="NCBIfam" id="NF003037">
    <property type="entry name" value="PRK03932.1"/>
    <property type="match status" value="1"/>
</dbReference>
<dbReference type="PRINTS" id="PR01042">
    <property type="entry name" value="TRNASYNTHASP"/>
</dbReference>
<dbReference type="NCBIfam" id="TIGR00457">
    <property type="entry name" value="asnS"/>
    <property type="match status" value="1"/>
</dbReference>
<dbReference type="Gene3D" id="3.30.930.10">
    <property type="entry name" value="Bira Bifunctional Protein, Domain 2"/>
    <property type="match status" value="1"/>
</dbReference>
<dbReference type="CDD" id="cd04318">
    <property type="entry name" value="EcAsnRS_like_N"/>
    <property type="match status" value="1"/>
</dbReference>
<evidence type="ECO:0000256" key="5">
    <source>
        <dbReference type="ARBA" id="ARBA00022840"/>
    </source>
</evidence>
<dbReference type="OrthoDB" id="1931232at2759"/>
<dbReference type="CDD" id="cd00776">
    <property type="entry name" value="AsxRS_core"/>
    <property type="match status" value="1"/>
</dbReference>
<dbReference type="GO" id="GO:0004816">
    <property type="term" value="F:asparagine-tRNA ligase activity"/>
    <property type="evidence" value="ECO:0007669"/>
    <property type="project" value="UniProtKB-EC"/>
</dbReference>
<dbReference type="STRING" id="93759.A0A1R3G341"/>
<keyword evidence="6" id="KW-0648">Protein biosynthesis</keyword>
<dbReference type="PANTHER" id="PTHR22594:SF34">
    <property type="entry name" value="ASPARAGINE--TRNA LIGASE, MITOCHONDRIAL-RELATED"/>
    <property type="match status" value="1"/>
</dbReference>
<dbReference type="HAMAP" id="MF_00534">
    <property type="entry name" value="Asn_tRNA_synth"/>
    <property type="match status" value="1"/>
</dbReference>
<dbReference type="InterPro" id="IPR012340">
    <property type="entry name" value="NA-bd_OB-fold"/>
</dbReference>
<dbReference type="Gene3D" id="2.40.50.140">
    <property type="entry name" value="Nucleic acid-binding proteins"/>
    <property type="match status" value="1"/>
</dbReference>
<dbReference type="PANTHER" id="PTHR22594">
    <property type="entry name" value="ASPARTYL/LYSYL-TRNA SYNTHETASE"/>
    <property type="match status" value="1"/>
</dbReference>
<evidence type="ECO:0000313" key="10">
    <source>
        <dbReference type="EMBL" id="OMO52485.1"/>
    </source>
</evidence>
<evidence type="ECO:0000256" key="4">
    <source>
        <dbReference type="ARBA" id="ARBA00022741"/>
    </source>
</evidence>
<dbReference type="InterPro" id="IPR002312">
    <property type="entry name" value="Asp/Asn-tRNA-synth_IIb"/>
</dbReference>
<evidence type="ECO:0000256" key="3">
    <source>
        <dbReference type="ARBA" id="ARBA00022598"/>
    </source>
</evidence>
<dbReference type="InterPro" id="IPR045864">
    <property type="entry name" value="aa-tRNA-synth_II/BPL/LPL"/>
</dbReference>
<keyword evidence="3" id="KW-0436">Ligase</keyword>
<reference evidence="11" key="1">
    <citation type="submission" date="2013-09" db="EMBL/GenBank/DDBJ databases">
        <title>Corchorus olitorius genome sequencing.</title>
        <authorList>
            <person name="Alam M."/>
            <person name="Haque M.S."/>
            <person name="Islam M.S."/>
            <person name="Emdad E.M."/>
            <person name="Islam M.M."/>
            <person name="Ahmed B."/>
            <person name="Halim A."/>
            <person name="Hossen Q.M.M."/>
            <person name="Hossain M.Z."/>
            <person name="Ahmed R."/>
            <person name="Khan M.M."/>
            <person name="Islam R."/>
            <person name="Rashid M.M."/>
            <person name="Khan S.A."/>
            <person name="Rahman M.S."/>
            <person name="Alam M."/>
            <person name="Yahiya A.S."/>
            <person name="Khan M.S."/>
            <person name="Azam M.S."/>
            <person name="Haque T."/>
            <person name="Lashkar M.Z.H."/>
            <person name="Akhand A.I."/>
            <person name="Morshed G."/>
            <person name="Roy S."/>
            <person name="Uddin K.S."/>
            <person name="Rabeya T."/>
            <person name="Hossain A.S."/>
            <person name="Chowdhury A."/>
            <person name="Snigdha A.R."/>
            <person name="Mortoza M.S."/>
            <person name="Matin S.A."/>
            <person name="Hoque S.M.E."/>
            <person name="Islam M.K."/>
            <person name="Roy D.K."/>
            <person name="Haider R."/>
            <person name="Moosa M.M."/>
            <person name="Elias S.M."/>
            <person name="Hasan A.M."/>
            <person name="Jahan S."/>
            <person name="Shafiuddin M."/>
            <person name="Mahmood N."/>
            <person name="Shommy N.S."/>
        </authorList>
    </citation>
    <scope>NUCLEOTIDE SEQUENCE [LARGE SCALE GENOMIC DNA]</scope>
    <source>
        <strain evidence="11">cv. O-4</strain>
    </source>
</reference>
<evidence type="ECO:0000259" key="9">
    <source>
        <dbReference type="PROSITE" id="PS50862"/>
    </source>
</evidence>
<keyword evidence="5" id="KW-0067">ATP-binding</keyword>
<dbReference type="PROSITE" id="PS50862">
    <property type="entry name" value="AA_TRNA_LIGASE_II"/>
    <property type="match status" value="1"/>
</dbReference>
<dbReference type="Pfam" id="PF00152">
    <property type="entry name" value="tRNA-synt_2"/>
    <property type="match status" value="1"/>
</dbReference>
<organism evidence="10 11">
    <name type="scientific">Corchorus olitorius</name>
    <dbReference type="NCBI Taxonomy" id="93759"/>
    <lineage>
        <taxon>Eukaryota</taxon>
        <taxon>Viridiplantae</taxon>
        <taxon>Streptophyta</taxon>
        <taxon>Embryophyta</taxon>
        <taxon>Tracheophyta</taxon>
        <taxon>Spermatophyta</taxon>
        <taxon>Magnoliopsida</taxon>
        <taxon>eudicotyledons</taxon>
        <taxon>Gunneridae</taxon>
        <taxon>Pentapetalae</taxon>
        <taxon>rosids</taxon>
        <taxon>malvids</taxon>
        <taxon>Malvales</taxon>
        <taxon>Malvaceae</taxon>
        <taxon>Grewioideae</taxon>
        <taxon>Apeibeae</taxon>
        <taxon>Corchorus</taxon>
    </lineage>
</organism>
<gene>
    <name evidence="10" type="ORF">COLO4_37172</name>
</gene>
<evidence type="ECO:0000256" key="8">
    <source>
        <dbReference type="ARBA" id="ARBA00047844"/>
    </source>
</evidence>
<dbReference type="AlphaFoldDB" id="A0A1R3G341"/>
<comment type="caution">
    <text evidence="10">The sequence shown here is derived from an EMBL/GenBank/DDBJ whole genome shotgun (WGS) entry which is preliminary data.</text>
</comment>
<keyword evidence="11" id="KW-1185">Reference proteome</keyword>
<dbReference type="Proteomes" id="UP000187203">
    <property type="component" value="Unassembled WGS sequence"/>
</dbReference>
<dbReference type="GO" id="GO:0005524">
    <property type="term" value="F:ATP binding"/>
    <property type="evidence" value="ECO:0007669"/>
    <property type="project" value="UniProtKB-KW"/>
</dbReference>
<dbReference type="InterPro" id="IPR006195">
    <property type="entry name" value="aa-tRNA-synth_II"/>
</dbReference>
<accession>A0A1R3G341</accession>
<evidence type="ECO:0000256" key="1">
    <source>
        <dbReference type="ARBA" id="ARBA00008226"/>
    </source>
</evidence>
<keyword evidence="7" id="KW-0030">Aminoacyl-tRNA synthetase</keyword>
<evidence type="ECO:0000313" key="11">
    <source>
        <dbReference type="Proteomes" id="UP000187203"/>
    </source>
</evidence>
<evidence type="ECO:0000256" key="7">
    <source>
        <dbReference type="ARBA" id="ARBA00023146"/>
    </source>
</evidence>
<name>A0A1R3G341_9ROSI</name>
<dbReference type="InterPro" id="IPR004522">
    <property type="entry name" value="Asn-tRNA-ligase"/>
</dbReference>
<evidence type="ECO:0000256" key="6">
    <source>
        <dbReference type="ARBA" id="ARBA00022917"/>
    </source>
</evidence>
<dbReference type="SUPFAM" id="SSF55681">
    <property type="entry name" value="Class II aaRS and biotin synthetases"/>
    <property type="match status" value="1"/>
</dbReference>
<keyword evidence="4" id="KW-0547">Nucleotide-binding</keyword>
<evidence type="ECO:0000256" key="2">
    <source>
        <dbReference type="ARBA" id="ARBA00012816"/>
    </source>
</evidence>
<feature type="domain" description="Aminoacyl-transfer RNA synthetases class-II family profile" evidence="9">
    <location>
        <begin position="233"/>
        <end position="553"/>
    </location>
</feature>
<dbReference type="EC" id="6.1.1.22" evidence="2"/>
<dbReference type="GO" id="GO:0005739">
    <property type="term" value="C:mitochondrion"/>
    <property type="evidence" value="ECO:0007669"/>
    <property type="project" value="TreeGrafter"/>
</dbReference>
<dbReference type="FunFam" id="3.30.930.10:FF:000016">
    <property type="entry name" value="Asparagine--tRNA ligase"/>
    <property type="match status" value="1"/>
</dbReference>
<dbReference type="EMBL" id="AWUE01023851">
    <property type="protein sequence ID" value="OMO52485.1"/>
    <property type="molecule type" value="Genomic_DNA"/>
</dbReference>